<accession>A0A2A2H9Q7</accession>
<feature type="compositionally biased region" description="Low complexity" evidence="1">
    <location>
        <begin position="101"/>
        <end position="125"/>
    </location>
</feature>
<evidence type="ECO:0000313" key="4">
    <source>
        <dbReference type="Proteomes" id="UP000217784"/>
    </source>
</evidence>
<sequence length="125" mass="12580">MKKQLGILLLALAVAIGFSGAAAAQNYGYAAQTATGNQYTGYANQGMTYSGMNPLTYIIGSYVVRLVYLIHMVLMGGYMPGGMMGNMPIPGTTTGTGGTTTGTEGTTTGAEGTATGTEGTATGTE</sequence>
<keyword evidence="2" id="KW-1133">Transmembrane helix</keyword>
<keyword evidence="2" id="KW-0472">Membrane</keyword>
<dbReference type="OrthoDB" id="384777at2157"/>
<dbReference type="Proteomes" id="UP000217784">
    <property type="component" value="Unassembled WGS sequence"/>
</dbReference>
<feature type="transmembrane region" description="Helical" evidence="2">
    <location>
        <begin position="55"/>
        <end position="78"/>
    </location>
</feature>
<protein>
    <submittedName>
        <fullName evidence="3">Uncharacterized protein</fullName>
    </submittedName>
</protein>
<organism evidence="3 4">
    <name type="scientific">Methanobacterium bryantii</name>
    <dbReference type="NCBI Taxonomy" id="2161"/>
    <lineage>
        <taxon>Archaea</taxon>
        <taxon>Methanobacteriati</taxon>
        <taxon>Methanobacteriota</taxon>
        <taxon>Methanomada group</taxon>
        <taxon>Methanobacteria</taxon>
        <taxon>Methanobacteriales</taxon>
        <taxon>Methanobacteriaceae</taxon>
        <taxon>Methanobacterium</taxon>
    </lineage>
</organism>
<gene>
    <name evidence="3" type="ORF">ASJ80_15325</name>
</gene>
<evidence type="ECO:0000313" key="3">
    <source>
        <dbReference type="EMBL" id="PAV06201.1"/>
    </source>
</evidence>
<dbReference type="AlphaFoldDB" id="A0A2A2H9Q7"/>
<keyword evidence="2" id="KW-0812">Transmembrane</keyword>
<evidence type="ECO:0000256" key="1">
    <source>
        <dbReference type="SAM" id="MobiDB-lite"/>
    </source>
</evidence>
<evidence type="ECO:0000256" key="2">
    <source>
        <dbReference type="SAM" id="Phobius"/>
    </source>
</evidence>
<name>A0A2A2H9Q7_METBR</name>
<feature type="region of interest" description="Disordered" evidence="1">
    <location>
        <begin position="89"/>
        <end position="125"/>
    </location>
</feature>
<dbReference type="RefSeq" id="WP_069584551.1">
    <property type="nucleotide sequence ID" value="NZ_LMVM01000001.1"/>
</dbReference>
<reference evidence="3 4" key="1">
    <citation type="journal article" date="2017" name="BMC Genomics">
        <title>Genomic analysis of methanogenic archaea reveals a shift towards energy conservation.</title>
        <authorList>
            <person name="Gilmore S.P."/>
            <person name="Henske J.K."/>
            <person name="Sexton J.A."/>
            <person name="Solomon K.V."/>
            <person name="Seppala S."/>
            <person name="Yoo J.I."/>
            <person name="Huyett L.M."/>
            <person name="Pressman A."/>
            <person name="Cogan J.Z."/>
            <person name="Kivenson V."/>
            <person name="Peng X."/>
            <person name="Tan Y."/>
            <person name="Valentine D.L."/>
            <person name="O'Malley M.A."/>
        </authorList>
    </citation>
    <scope>NUCLEOTIDE SEQUENCE [LARGE SCALE GENOMIC DNA]</scope>
    <source>
        <strain evidence="3 4">M.o.H.</strain>
    </source>
</reference>
<proteinExistence type="predicted"/>
<comment type="caution">
    <text evidence="3">The sequence shown here is derived from an EMBL/GenBank/DDBJ whole genome shotgun (WGS) entry which is preliminary data.</text>
</comment>
<keyword evidence="4" id="KW-1185">Reference proteome</keyword>
<dbReference type="EMBL" id="LMVM01000001">
    <property type="protein sequence ID" value="PAV06201.1"/>
    <property type="molecule type" value="Genomic_DNA"/>
</dbReference>